<comment type="caution">
    <text evidence="1">The sequence shown here is derived from an EMBL/GenBank/DDBJ whole genome shotgun (WGS) entry which is preliminary data.</text>
</comment>
<proteinExistence type="predicted"/>
<dbReference type="EMBL" id="BGZK01000316">
    <property type="protein sequence ID" value="GBP36243.1"/>
    <property type="molecule type" value="Genomic_DNA"/>
</dbReference>
<keyword evidence="2" id="KW-1185">Reference proteome</keyword>
<organism evidence="1 2">
    <name type="scientific">Eumeta variegata</name>
    <name type="common">Bagworm moth</name>
    <name type="synonym">Eumeta japonica</name>
    <dbReference type="NCBI Taxonomy" id="151549"/>
    <lineage>
        <taxon>Eukaryota</taxon>
        <taxon>Metazoa</taxon>
        <taxon>Ecdysozoa</taxon>
        <taxon>Arthropoda</taxon>
        <taxon>Hexapoda</taxon>
        <taxon>Insecta</taxon>
        <taxon>Pterygota</taxon>
        <taxon>Neoptera</taxon>
        <taxon>Endopterygota</taxon>
        <taxon>Lepidoptera</taxon>
        <taxon>Glossata</taxon>
        <taxon>Ditrysia</taxon>
        <taxon>Tineoidea</taxon>
        <taxon>Psychidae</taxon>
        <taxon>Oiketicinae</taxon>
        <taxon>Eumeta</taxon>
    </lineage>
</organism>
<accession>A0A4C1VC94</accession>
<name>A0A4C1VC94_EUMVA</name>
<dbReference type="AlphaFoldDB" id="A0A4C1VC94"/>
<gene>
    <name evidence="1" type="ORF">EVAR_85490_1</name>
</gene>
<reference evidence="1 2" key="1">
    <citation type="journal article" date="2019" name="Commun. Biol.">
        <title>The bagworm genome reveals a unique fibroin gene that provides high tensile strength.</title>
        <authorList>
            <person name="Kono N."/>
            <person name="Nakamura H."/>
            <person name="Ohtoshi R."/>
            <person name="Tomita M."/>
            <person name="Numata K."/>
            <person name="Arakawa K."/>
        </authorList>
    </citation>
    <scope>NUCLEOTIDE SEQUENCE [LARGE SCALE GENOMIC DNA]</scope>
</reference>
<evidence type="ECO:0000313" key="2">
    <source>
        <dbReference type="Proteomes" id="UP000299102"/>
    </source>
</evidence>
<dbReference type="Proteomes" id="UP000299102">
    <property type="component" value="Unassembled WGS sequence"/>
</dbReference>
<sequence>MKYTGKFHRNYEETETSENLRVQGQGYMVDALPLPKQTLSIFAEWLRRVWYGVIVVKNYTLSIDQFWPFFPYFLLESRQLLAVEMRIARRLGPVASRGRGKELGNSVNREFRFDNETNCNSCNIISP</sequence>
<protein>
    <submittedName>
        <fullName evidence="1">Uncharacterized protein</fullName>
    </submittedName>
</protein>
<evidence type="ECO:0000313" key="1">
    <source>
        <dbReference type="EMBL" id="GBP36243.1"/>
    </source>
</evidence>